<feature type="repeat" description="WD" evidence="4">
    <location>
        <begin position="602"/>
        <end position="643"/>
    </location>
</feature>
<evidence type="ECO:0000259" key="6">
    <source>
        <dbReference type="PROSITE" id="PS50011"/>
    </source>
</evidence>
<dbReference type="Pfam" id="PF00400">
    <property type="entry name" value="WD40"/>
    <property type="match status" value="10"/>
</dbReference>
<dbReference type="InterPro" id="IPR011009">
    <property type="entry name" value="Kinase-like_dom_sf"/>
</dbReference>
<dbReference type="Pfam" id="PF07714">
    <property type="entry name" value="PK_Tyr_Ser-Thr"/>
    <property type="match status" value="1"/>
</dbReference>
<dbReference type="GO" id="GO:0005524">
    <property type="term" value="F:ATP binding"/>
    <property type="evidence" value="ECO:0007669"/>
    <property type="project" value="InterPro"/>
</dbReference>
<dbReference type="InterPro" id="IPR000719">
    <property type="entry name" value="Prot_kinase_dom"/>
</dbReference>
<dbReference type="PANTHER" id="PTHR22847">
    <property type="entry name" value="WD40 REPEAT PROTEIN"/>
    <property type="match status" value="1"/>
</dbReference>
<evidence type="ECO:0000313" key="7">
    <source>
        <dbReference type="EMBL" id="RJP26021.1"/>
    </source>
</evidence>
<gene>
    <name evidence="7" type="ORF">C4520_01420</name>
</gene>
<evidence type="ECO:0000256" key="4">
    <source>
        <dbReference type="PROSITE-ProRule" id="PRU00221"/>
    </source>
</evidence>
<dbReference type="CDD" id="cd00200">
    <property type="entry name" value="WD40"/>
    <property type="match status" value="2"/>
</dbReference>
<feature type="repeat" description="WD" evidence="4">
    <location>
        <begin position="850"/>
        <end position="891"/>
    </location>
</feature>
<feature type="repeat" description="WD" evidence="4">
    <location>
        <begin position="1060"/>
        <end position="1093"/>
    </location>
</feature>
<feature type="repeat" description="TPR" evidence="5">
    <location>
        <begin position="285"/>
        <end position="318"/>
    </location>
</feature>
<dbReference type="SUPFAM" id="SSF50978">
    <property type="entry name" value="WD40 repeat-like"/>
    <property type="match status" value="1"/>
</dbReference>
<feature type="repeat" description="WD" evidence="4">
    <location>
        <begin position="417"/>
        <end position="449"/>
    </location>
</feature>
<dbReference type="Pfam" id="PF25173">
    <property type="entry name" value="Beta-prop_WDR3_1st"/>
    <property type="match status" value="1"/>
</dbReference>
<dbReference type="SMART" id="SM00220">
    <property type="entry name" value="S_TKc"/>
    <property type="match status" value="1"/>
</dbReference>
<dbReference type="PROSITE" id="PS50082">
    <property type="entry name" value="WD_REPEATS_2"/>
    <property type="match status" value="13"/>
</dbReference>
<dbReference type="Pfam" id="PF07719">
    <property type="entry name" value="TPR_2"/>
    <property type="match status" value="1"/>
</dbReference>
<dbReference type="PROSITE" id="PS50005">
    <property type="entry name" value="TPR"/>
    <property type="match status" value="1"/>
</dbReference>
<dbReference type="InterPro" id="IPR011990">
    <property type="entry name" value="TPR-like_helical_dom_sf"/>
</dbReference>
<dbReference type="AlphaFoldDB" id="A0A3A4PDD3"/>
<dbReference type="GO" id="GO:0004672">
    <property type="term" value="F:protein kinase activity"/>
    <property type="evidence" value="ECO:0007669"/>
    <property type="project" value="InterPro"/>
</dbReference>
<reference evidence="7 8" key="1">
    <citation type="journal article" date="2017" name="ISME J.">
        <title>Energy and carbon metabolisms in a deep terrestrial subsurface fluid microbial community.</title>
        <authorList>
            <person name="Momper L."/>
            <person name="Jungbluth S.P."/>
            <person name="Lee M.D."/>
            <person name="Amend J.P."/>
        </authorList>
    </citation>
    <scope>NUCLEOTIDE SEQUENCE [LARGE SCALE GENOMIC DNA]</scope>
    <source>
        <strain evidence="7">SURF_5</strain>
    </source>
</reference>
<feature type="repeat" description="WD" evidence="4">
    <location>
        <begin position="983"/>
        <end position="1017"/>
    </location>
</feature>
<dbReference type="InterPro" id="IPR020472">
    <property type="entry name" value="WD40_PAC1"/>
</dbReference>
<feature type="repeat" description="WD" evidence="4">
    <location>
        <begin position="644"/>
        <end position="685"/>
    </location>
</feature>
<protein>
    <submittedName>
        <fullName evidence="7">Tetratricopeptide repeat protein</fullName>
    </submittedName>
</protein>
<feature type="repeat" description="WD" evidence="4">
    <location>
        <begin position="686"/>
        <end position="719"/>
    </location>
</feature>
<dbReference type="PROSITE" id="PS50294">
    <property type="entry name" value="WD_REPEATS_REGION"/>
    <property type="match status" value="11"/>
</dbReference>
<dbReference type="SUPFAM" id="SSF48452">
    <property type="entry name" value="TPR-like"/>
    <property type="match status" value="1"/>
</dbReference>
<comment type="caution">
    <text evidence="7">The sequence shown here is derived from an EMBL/GenBank/DDBJ whole genome shotgun (WGS) entry which is preliminary data.</text>
</comment>
<dbReference type="SMART" id="SM00320">
    <property type="entry name" value="WD40"/>
    <property type="match status" value="14"/>
</dbReference>
<feature type="repeat" description="WD" evidence="4">
    <location>
        <begin position="518"/>
        <end position="559"/>
    </location>
</feature>
<dbReference type="PROSITE" id="PS00678">
    <property type="entry name" value="WD_REPEATS_1"/>
    <property type="match status" value="10"/>
</dbReference>
<feature type="repeat" description="WD" evidence="4">
    <location>
        <begin position="809"/>
        <end position="850"/>
    </location>
</feature>
<dbReference type="InterPro" id="IPR001680">
    <property type="entry name" value="WD40_rpt"/>
</dbReference>
<dbReference type="InterPro" id="IPR019775">
    <property type="entry name" value="WD40_repeat_CS"/>
</dbReference>
<dbReference type="PRINTS" id="PR00320">
    <property type="entry name" value="GPROTEINBRPT"/>
</dbReference>
<name>A0A3A4PDD3_ABYX5</name>
<dbReference type="SUPFAM" id="SSF56112">
    <property type="entry name" value="Protein kinase-like (PK-like)"/>
    <property type="match status" value="1"/>
</dbReference>
<dbReference type="PROSITE" id="PS50011">
    <property type="entry name" value="PROTEIN_KINASE_DOM"/>
    <property type="match status" value="1"/>
</dbReference>
<dbReference type="EMBL" id="QZKU01000014">
    <property type="protein sequence ID" value="RJP26021.1"/>
    <property type="molecule type" value="Genomic_DNA"/>
</dbReference>
<evidence type="ECO:0000256" key="3">
    <source>
        <dbReference type="ARBA" id="ARBA00022803"/>
    </source>
</evidence>
<accession>A0A3A4PDD3</accession>
<dbReference type="InterPro" id="IPR013105">
    <property type="entry name" value="TPR_2"/>
</dbReference>
<feature type="repeat" description="WD" evidence="4">
    <location>
        <begin position="939"/>
        <end position="979"/>
    </location>
</feature>
<proteinExistence type="predicted"/>
<evidence type="ECO:0000256" key="5">
    <source>
        <dbReference type="PROSITE-ProRule" id="PRU00339"/>
    </source>
</evidence>
<dbReference type="Gene3D" id="1.10.510.10">
    <property type="entry name" value="Transferase(Phosphotransferase) domain 1"/>
    <property type="match status" value="1"/>
</dbReference>
<evidence type="ECO:0000256" key="2">
    <source>
        <dbReference type="ARBA" id="ARBA00022737"/>
    </source>
</evidence>
<dbReference type="Gene3D" id="1.25.40.10">
    <property type="entry name" value="Tetratricopeptide repeat domain"/>
    <property type="match status" value="1"/>
</dbReference>
<dbReference type="InterPro" id="IPR011047">
    <property type="entry name" value="Quinoprotein_ADH-like_sf"/>
</dbReference>
<dbReference type="InterPro" id="IPR001245">
    <property type="entry name" value="Ser-Thr/Tyr_kinase_cat_dom"/>
</dbReference>
<keyword evidence="3 5" id="KW-0802">TPR repeat</keyword>
<dbReference type="Proteomes" id="UP000265882">
    <property type="component" value="Unassembled WGS sequence"/>
</dbReference>
<evidence type="ECO:0000313" key="8">
    <source>
        <dbReference type="Proteomes" id="UP000265882"/>
    </source>
</evidence>
<feature type="repeat" description="WD" evidence="4">
    <location>
        <begin position="560"/>
        <end position="601"/>
    </location>
</feature>
<dbReference type="Gene3D" id="2.130.10.10">
    <property type="entry name" value="YVTN repeat-like/Quinoprotein amine dehydrogenase"/>
    <property type="match status" value="5"/>
</dbReference>
<dbReference type="SMART" id="SM00028">
    <property type="entry name" value="TPR"/>
    <property type="match status" value="2"/>
</dbReference>
<dbReference type="InterPro" id="IPR015943">
    <property type="entry name" value="WD40/YVTN_repeat-like_dom_sf"/>
</dbReference>
<evidence type="ECO:0000256" key="1">
    <source>
        <dbReference type="ARBA" id="ARBA00022574"/>
    </source>
</evidence>
<dbReference type="InterPro" id="IPR019734">
    <property type="entry name" value="TPR_rpt"/>
</dbReference>
<feature type="repeat" description="WD" evidence="4">
    <location>
        <begin position="892"/>
        <end position="933"/>
    </location>
</feature>
<feature type="repeat" description="WD" evidence="4">
    <location>
        <begin position="1018"/>
        <end position="1059"/>
    </location>
</feature>
<sequence>MDMAVKTPNEKAIAGAGGVESFVRECHTWMDLGLHENIVTCHFVRVLGKVPRVFAEYVEGGTVSDWIKTGKIYEGSPEDVIEHILDIAIQFARGLEYAHSRGMVHQDVKPANVLITSDGIAKMSDFGLAGAALELPKGVQPEQTASVDRTFAGMTPLYASPEQAQAHAQRAAGVPKKDVVRITPQSDLYSWAVSIFEIFNGGVTWPSGTVVGEVFSEYLRTGPAEGHLPPMPESLAALIAKCLQENPDERPKSMSDVIESLKAIYGKETRHDYAREEPKQLAEMADVLNNKATSLLELGKADEAEKLWEEALKIDPHHAESTYGFSLRQWHKAEITDQEVVERMEELRFSHESDWMDEYCLGLVHMERGDGGSAVKVLEEIAEISSQNRKVLAALEQARMMDSSRQRTFDGCSCSSSVAISADGRFAITGSSDKTLQLWDINSGKCLRTFEGHTGEVESVAISPDGRFALSGSSASAVPLQLWDIDRGDGRLRSSGSTNRSLLLQLWDINSGKCLRTFKGQIRNVNSVAFSPDGRFALSGSDDNTARLWKINRRKCLRTFEGHTSSVFSVACSPDGRFALSGSKDKTLRLWEISTGRCLRTLEGHTRSVTSVAYSPDGRFALSGSDDCGLRLWEISTGRCLRTLEGHTSSVSSVAISPDGRFALSGSYDSSLRLWEISTGRCLRTFEGHIRSVTSVAYSPDGRFAISGSGDNNLRLWNIFAGVSQGRSILCKAVSISALIEYKSKVHDLFSTAKAELKAGNPAGASDAISKAASVPGYLRSRELLDLRAKAGLRGRIRRYAQGWHLRTFEGHTASVSSVAISPDGRFALSGSDDCDLRLWEMNTGKCLRTIEHRREVRSVAFSPDDRFALSGSDDYVLRLWEIRSGECLRLFQGHTDNLTSVAFSPDGRFALSGSQDGSIRVLDVNSGQKLVNNSLRYLNRFTEPVKFVAFSPDGRFVLSAGDKTLQVWNMDTWQCLRMLEVVSPVAISPDGRFALSGSKDRTLRLWDIIGGECLRTFKGEICNVNSLAYSSDGRFVLSGSEDKSVRLWDINSGQCLRTFKSHKGRVTSVACSLDGRFALSGSKDKTLRLWELVWNYEFPNPADWYDDAKPYLEKFLTLHTPYAAELPGEREPTHDQITRALTRRGKPSWNEEDFQKLLTRLSYCGYGWLRPDGVRRKLEEMAADWDGPPPLPEGK</sequence>
<dbReference type="PROSITE" id="PS00108">
    <property type="entry name" value="PROTEIN_KINASE_ST"/>
    <property type="match status" value="1"/>
</dbReference>
<dbReference type="InterPro" id="IPR036322">
    <property type="entry name" value="WD40_repeat_dom_sf"/>
</dbReference>
<dbReference type="PANTHER" id="PTHR22847:SF637">
    <property type="entry name" value="WD REPEAT DOMAIN 5B"/>
    <property type="match status" value="1"/>
</dbReference>
<dbReference type="CDD" id="cd14014">
    <property type="entry name" value="STKc_PknB_like"/>
    <property type="match status" value="1"/>
</dbReference>
<keyword evidence="2" id="KW-0677">Repeat</keyword>
<keyword evidence="1 4" id="KW-0853">WD repeat</keyword>
<dbReference type="SUPFAM" id="SSF50998">
    <property type="entry name" value="Quinoprotein alcohol dehydrogenase-like"/>
    <property type="match status" value="1"/>
</dbReference>
<organism evidence="7 8">
    <name type="scientific">Abyssobacteria bacterium (strain SURF_5)</name>
    <dbReference type="NCBI Taxonomy" id="2093360"/>
    <lineage>
        <taxon>Bacteria</taxon>
        <taxon>Pseudomonadati</taxon>
        <taxon>Candidatus Hydrogenedentota</taxon>
        <taxon>Candidatus Abyssobacteria</taxon>
    </lineage>
</organism>
<feature type="domain" description="Protein kinase" evidence="6">
    <location>
        <begin position="1"/>
        <end position="274"/>
    </location>
</feature>
<dbReference type="InterPro" id="IPR008271">
    <property type="entry name" value="Ser/Thr_kinase_AS"/>
</dbReference>